<dbReference type="SUPFAM" id="SSF55469">
    <property type="entry name" value="FMN-dependent nitroreductase-like"/>
    <property type="match status" value="2"/>
</dbReference>
<dbReference type="InterPro" id="IPR052544">
    <property type="entry name" value="Bacteriocin_Proc_Enz"/>
</dbReference>
<evidence type="ECO:0000313" key="3">
    <source>
        <dbReference type="Proteomes" id="UP000523007"/>
    </source>
</evidence>
<accession>A0A7W7RGX3</accession>
<dbReference type="RefSeq" id="WP_184578466.1">
    <property type="nucleotide sequence ID" value="NZ_JACHJT010000001.1"/>
</dbReference>
<dbReference type="Proteomes" id="UP000523007">
    <property type="component" value="Unassembled WGS sequence"/>
</dbReference>
<evidence type="ECO:0000259" key="1">
    <source>
        <dbReference type="Pfam" id="PF00881"/>
    </source>
</evidence>
<evidence type="ECO:0000313" key="2">
    <source>
        <dbReference type="EMBL" id="MBB4931773.1"/>
    </source>
</evidence>
<dbReference type="AlphaFoldDB" id="A0A7W7RGX3"/>
<dbReference type="InterPro" id="IPR029479">
    <property type="entry name" value="Nitroreductase"/>
</dbReference>
<feature type="domain" description="Nitroreductase" evidence="1">
    <location>
        <begin position="415"/>
        <end position="523"/>
    </location>
</feature>
<reference evidence="2 3" key="1">
    <citation type="submission" date="2020-08" db="EMBL/GenBank/DDBJ databases">
        <title>Sequencing the genomes of 1000 actinobacteria strains.</title>
        <authorList>
            <person name="Klenk H.-P."/>
        </authorList>
    </citation>
    <scope>NUCLEOTIDE SEQUENCE [LARGE SCALE GENOMIC DNA]</scope>
    <source>
        <strain evidence="2 3">DSM 102030</strain>
    </source>
</reference>
<organism evidence="2 3">
    <name type="scientific">Lipingzhangella halophila</name>
    <dbReference type="NCBI Taxonomy" id="1783352"/>
    <lineage>
        <taxon>Bacteria</taxon>
        <taxon>Bacillati</taxon>
        <taxon>Actinomycetota</taxon>
        <taxon>Actinomycetes</taxon>
        <taxon>Streptosporangiales</taxon>
        <taxon>Nocardiopsidaceae</taxon>
        <taxon>Lipingzhangella</taxon>
    </lineage>
</organism>
<sequence length="536" mass="57396">MTTSASAVSEYLRAVLHRTRHSMDPPGFRIDWADQPWRHKVYPGVDRLPLPVDGTAPGGTLADTLWQPDATPPEAPLPLRSLAGMLRDSYGVLGRKVRVNGNHDDDVQGSFRHAHWFRGAAAGGGLYPCEIYWVVGPGGDVRPGVYHYAAPHHALRPLLAGNVAPRVRAALGDPPGSATGEQFLLVTVRFWKNAFKYNNFSYHCVTMDVGALLYTWVLWARAAGVALRTAFWFDEVALDDLLGLDPMVESALAVVPLPGPPGGSAAELTADTARVSRRPAERSRTVTRFPWLEEVHRSTLERATERPGESDFAAAAVGDPVGDGEVALPDPDSDALRTDLRDVLRARRSSFGLQAAEPPLAAADLATILATCGHGRHIPADFRGADGEPPLTRLAVFANHVAGVGSGAYLYSAGRHALVPVPGNPVNPFLQQHYVLDNYNLEQVAAVLVVLARTQAAVETVGARAYRAVNAEVGAVAQSAYLVSAALGVGCGVALGLDNIAFAERLGVAETQERPYLLLMIGHERAVQADVTDRFG</sequence>
<comment type="caution">
    <text evidence="2">The sequence shown here is derived from an EMBL/GenBank/DDBJ whole genome shotgun (WGS) entry which is preliminary data.</text>
</comment>
<dbReference type="PANTHER" id="PTHR43745:SF2">
    <property type="entry name" value="NITROREDUCTASE MJ1384-RELATED"/>
    <property type="match status" value="1"/>
</dbReference>
<dbReference type="EMBL" id="JACHJT010000001">
    <property type="protein sequence ID" value="MBB4931773.1"/>
    <property type="molecule type" value="Genomic_DNA"/>
</dbReference>
<proteinExistence type="predicted"/>
<dbReference type="CDD" id="cd02142">
    <property type="entry name" value="McbC_SagB-like_oxidoreductase"/>
    <property type="match status" value="1"/>
</dbReference>
<keyword evidence="3" id="KW-1185">Reference proteome</keyword>
<dbReference type="PANTHER" id="PTHR43745">
    <property type="entry name" value="NITROREDUCTASE MJ1384-RELATED"/>
    <property type="match status" value="1"/>
</dbReference>
<protein>
    <submittedName>
        <fullName evidence="2">SagB-type dehydrogenase family enzyme</fullName>
    </submittedName>
</protein>
<dbReference type="NCBIfam" id="TIGR03605">
    <property type="entry name" value="antibiot_sagB"/>
    <property type="match status" value="1"/>
</dbReference>
<dbReference type="Pfam" id="PF00881">
    <property type="entry name" value="Nitroreductase"/>
    <property type="match status" value="1"/>
</dbReference>
<dbReference type="InterPro" id="IPR000415">
    <property type="entry name" value="Nitroreductase-like"/>
</dbReference>
<dbReference type="Gene3D" id="3.40.109.10">
    <property type="entry name" value="NADH Oxidase"/>
    <property type="match status" value="2"/>
</dbReference>
<dbReference type="GO" id="GO:0016491">
    <property type="term" value="F:oxidoreductase activity"/>
    <property type="evidence" value="ECO:0007669"/>
    <property type="project" value="InterPro"/>
</dbReference>
<dbReference type="InterPro" id="IPR020051">
    <property type="entry name" value="SagB-type_dehydrogenase"/>
</dbReference>
<gene>
    <name evidence="2" type="ORF">F4561_002593</name>
</gene>
<name>A0A7W7RGX3_9ACTN</name>